<gene>
    <name evidence="2" type="ORF">I8755_27770</name>
</gene>
<feature type="domain" description="N-acetyltransferase" evidence="1">
    <location>
        <begin position="1"/>
        <end position="148"/>
    </location>
</feature>
<proteinExistence type="predicted"/>
<dbReference type="SUPFAM" id="SSF55729">
    <property type="entry name" value="Acyl-CoA N-acyltransferases (Nat)"/>
    <property type="match status" value="1"/>
</dbReference>
<protein>
    <submittedName>
        <fullName evidence="2">GNAT family N-acetyltransferase</fullName>
    </submittedName>
</protein>
<name>A0A7T4PPF8_9ACTN</name>
<dbReference type="InterPro" id="IPR016181">
    <property type="entry name" value="Acyl_CoA_acyltransferase"/>
</dbReference>
<dbReference type="Gene3D" id="3.40.630.30">
    <property type="match status" value="1"/>
</dbReference>
<dbReference type="PROSITE" id="PS51186">
    <property type="entry name" value="GNAT"/>
    <property type="match status" value="1"/>
</dbReference>
<keyword evidence="2" id="KW-0808">Transferase</keyword>
<organism evidence="2 3">
    <name type="scientific">Streptomyces alfalfae</name>
    <dbReference type="NCBI Taxonomy" id="1642299"/>
    <lineage>
        <taxon>Bacteria</taxon>
        <taxon>Bacillati</taxon>
        <taxon>Actinomycetota</taxon>
        <taxon>Actinomycetes</taxon>
        <taxon>Kitasatosporales</taxon>
        <taxon>Streptomycetaceae</taxon>
        <taxon>Streptomyces</taxon>
    </lineage>
</organism>
<dbReference type="Proteomes" id="UP000596130">
    <property type="component" value="Chromosome"/>
</dbReference>
<accession>A0A7T4PPF8</accession>
<dbReference type="Pfam" id="PF00583">
    <property type="entry name" value="Acetyltransf_1"/>
    <property type="match status" value="1"/>
</dbReference>
<dbReference type="EMBL" id="CP065959">
    <property type="protein sequence ID" value="QQC94015.1"/>
    <property type="molecule type" value="Genomic_DNA"/>
</dbReference>
<evidence type="ECO:0000313" key="3">
    <source>
        <dbReference type="Proteomes" id="UP000596130"/>
    </source>
</evidence>
<reference evidence="2 3" key="1">
    <citation type="submission" date="2020-12" db="EMBL/GenBank/DDBJ databases">
        <title>Identification and biosynthesis of polyene macrolides produced by Streptomyces alfalfae Men-myco-93-63.</title>
        <authorList>
            <person name="Liu D."/>
            <person name="Li Y."/>
            <person name="Liu L."/>
            <person name="Han X."/>
            <person name="Shen F."/>
        </authorList>
    </citation>
    <scope>NUCLEOTIDE SEQUENCE [LARGE SCALE GENOMIC DNA]</scope>
    <source>
        <strain evidence="2 3">Men-myco-93-63</strain>
    </source>
</reference>
<evidence type="ECO:0000313" key="2">
    <source>
        <dbReference type="EMBL" id="QQC94015.1"/>
    </source>
</evidence>
<dbReference type="GO" id="GO:0016747">
    <property type="term" value="F:acyltransferase activity, transferring groups other than amino-acyl groups"/>
    <property type="evidence" value="ECO:0007669"/>
    <property type="project" value="InterPro"/>
</dbReference>
<evidence type="ECO:0000259" key="1">
    <source>
        <dbReference type="PROSITE" id="PS51186"/>
    </source>
</evidence>
<dbReference type="AlphaFoldDB" id="A0A7T4PPF8"/>
<sequence>MLQAPDGELEGCVGLSIHASGPAPDSASSLALGSASGPAPSSVAGFASGPLLGSVPGPASGPSSGGPARGLAENRGLAGVLYNFCVAGRRQGHGVGTQLLHAAVHMARAQSLDALFTATTGDGNVFVRHGFTPISERLAPPSWAKSLDPRRNAQVFARAL</sequence>
<dbReference type="CDD" id="cd04301">
    <property type="entry name" value="NAT_SF"/>
    <property type="match status" value="1"/>
</dbReference>
<dbReference type="InterPro" id="IPR000182">
    <property type="entry name" value="GNAT_dom"/>
</dbReference>